<sequence length="77" mass="9077">MWMWYGERKISVIFGGGQRSSGVTRGQTLKTLFIPYRKVGSLDRFHTKYVDVLWCKEKPYCFFVEVTSHLRSPEVKN</sequence>
<reference evidence="1" key="1">
    <citation type="submission" date="2021-10" db="EMBL/GenBank/DDBJ databases">
        <title>Tropical sea cucumber genome reveals ecological adaptation and Cuvierian tubules defense mechanism.</title>
        <authorList>
            <person name="Chen T."/>
        </authorList>
    </citation>
    <scope>NUCLEOTIDE SEQUENCE</scope>
    <source>
        <strain evidence="1">Nanhai2018</strain>
        <tissue evidence="1">Muscle</tissue>
    </source>
</reference>
<accession>A0A9Q0YRP4</accession>
<proteinExistence type="predicted"/>
<keyword evidence="2" id="KW-1185">Reference proteome</keyword>
<comment type="caution">
    <text evidence="1">The sequence shown here is derived from an EMBL/GenBank/DDBJ whole genome shotgun (WGS) entry which is preliminary data.</text>
</comment>
<dbReference type="EMBL" id="JAIZAY010000017">
    <property type="protein sequence ID" value="KAJ8026205.1"/>
    <property type="molecule type" value="Genomic_DNA"/>
</dbReference>
<evidence type="ECO:0000313" key="2">
    <source>
        <dbReference type="Proteomes" id="UP001152320"/>
    </source>
</evidence>
<dbReference type="AlphaFoldDB" id="A0A9Q0YRP4"/>
<evidence type="ECO:0000313" key="1">
    <source>
        <dbReference type="EMBL" id="KAJ8026205.1"/>
    </source>
</evidence>
<name>A0A9Q0YRP4_HOLLE</name>
<gene>
    <name evidence="1" type="ORF">HOLleu_33987</name>
</gene>
<organism evidence="1 2">
    <name type="scientific">Holothuria leucospilota</name>
    <name type="common">Black long sea cucumber</name>
    <name type="synonym">Mertensiothuria leucospilota</name>
    <dbReference type="NCBI Taxonomy" id="206669"/>
    <lineage>
        <taxon>Eukaryota</taxon>
        <taxon>Metazoa</taxon>
        <taxon>Echinodermata</taxon>
        <taxon>Eleutherozoa</taxon>
        <taxon>Echinozoa</taxon>
        <taxon>Holothuroidea</taxon>
        <taxon>Aspidochirotacea</taxon>
        <taxon>Aspidochirotida</taxon>
        <taxon>Holothuriidae</taxon>
        <taxon>Holothuria</taxon>
    </lineage>
</organism>
<dbReference type="Proteomes" id="UP001152320">
    <property type="component" value="Chromosome 17"/>
</dbReference>
<protein>
    <submittedName>
        <fullName evidence="1">Uncharacterized protein</fullName>
    </submittedName>
</protein>